<proteinExistence type="predicted"/>
<evidence type="ECO:0000313" key="2">
    <source>
        <dbReference type="EMBL" id="MBZ3872283.1"/>
    </source>
</evidence>
<evidence type="ECO:0000313" key="3">
    <source>
        <dbReference type="Proteomes" id="UP001166674"/>
    </source>
</evidence>
<reference evidence="2" key="1">
    <citation type="submission" date="2020-03" db="EMBL/GenBank/DDBJ databases">
        <title>Studies in the Genomics of Life Span.</title>
        <authorList>
            <person name="Glass D."/>
        </authorList>
    </citation>
    <scope>NUCLEOTIDE SEQUENCE</scope>
    <source>
        <strain evidence="2">SUZIE</strain>
        <tissue evidence="2">Muscle</tissue>
    </source>
</reference>
<name>A0AA41MHX8_SCICA</name>
<dbReference type="EMBL" id="JAATJV010186400">
    <property type="protein sequence ID" value="MBZ3872283.1"/>
    <property type="molecule type" value="Genomic_DNA"/>
</dbReference>
<dbReference type="AlphaFoldDB" id="A0AA41MHX8"/>
<evidence type="ECO:0000256" key="1">
    <source>
        <dbReference type="SAM" id="MobiDB-lite"/>
    </source>
</evidence>
<feature type="region of interest" description="Disordered" evidence="1">
    <location>
        <begin position="27"/>
        <end position="49"/>
    </location>
</feature>
<keyword evidence="3" id="KW-1185">Reference proteome</keyword>
<sequence>MRNASQETVATVLKGCLDFSLSTIPPTGANRGQLYQEHHGEDFSTHHLQ</sequence>
<accession>A0AA41MHX8</accession>
<protein>
    <submittedName>
        <fullName evidence="2">Uncharacterized protein</fullName>
    </submittedName>
</protein>
<gene>
    <name evidence="2" type="ORF">SUZIE_117165</name>
</gene>
<dbReference type="Proteomes" id="UP001166674">
    <property type="component" value="Unassembled WGS sequence"/>
</dbReference>
<feature type="compositionally biased region" description="Basic and acidic residues" evidence="1">
    <location>
        <begin position="36"/>
        <end position="49"/>
    </location>
</feature>
<comment type="caution">
    <text evidence="2">The sequence shown here is derived from an EMBL/GenBank/DDBJ whole genome shotgun (WGS) entry which is preliminary data.</text>
</comment>
<organism evidence="2 3">
    <name type="scientific">Sciurus carolinensis</name>
    <name type="common">Eastern gray squirrel</name>
    <dbReference type="NCBI Taxonomy" id="30640"/>
    <lineage>
        <taxon>Eukaryota</taxon>
        <taxon>Metazoa</taxon>
        <taxon>Chordata</taxon>
        <taxon>Craniata</taxon>
        <taxon>Vertebrata</taxon>
        <taxon>Euteleostomi</taxon>
        <taxon>Mammalia</taxon>
        <taxon>Eutheria</taxon>
        <taxon>Euarchontoglires</taxon>
        <taxon>Glires</taxon>
        <taxon>Rodentia</taxon>
        <taxon>Sciuromorpha</taxon>
        <taxon>Sciuridae</taxon>
        <taxon>Sciurinae</taxon>
        <taxon>Sciurini</taxon>
        <taxon>Sciurus</taxon>
    </lineage>
</organism>